<dbReference type="InterPro" id="IPR035968">
    <property type="entry name" value="ATP_synth_F1_ATPase_gsu"/>
</dbReference>
<dbReference type="AlphaFoldDB" id="A0A5C6X5T0"/>
<dbReference type="HAMAP" id="MF_00815">
    <property type="entry name" value="ATP_synth_gamma_bact"/>
    <property type="match status" value="1"/>
</dbReference>
<keyword evidence="11" id="KW-1003">Cell membrane</keyword>
<dbReference type="OrthoDB" id="9812769at2"/>
<dbReference type="EMBL" id="VOSM01000011">
    <property type="protein sequence ID" value="TXD34987.1"/>
    <property type="molecule type" value="Genomic_DNA"/>
</dbReference>
<dbReference type="GO" id="GO:0005886">
    <property type="term" value="C:plasma membrane"/>
    <property type="evidence" value="ECO:0007669"/>
    <property type="project" value="UniProtKB-SubCell"/>
</dbReference>
<sequence length="291" mass="32423">MPNLKDIRKRIGSVKNTQKITRAMKMVAAAKLRRAQERMEASRPYAVKMGEVIDSLASRVDPESHPLLARRELREKALVIVVSSNRGLCGGFNTNLFRRVDRFLKELVTAGEKVDVVTVGRKAAGHYGRSVHPVVRSYDDVIGAIDYSQAKRIAQEAMNEYLQGDYEAVYICYNRFVSAIAVEQMVHPLLPFATNDEQADDVQASADYIYEPDVDTLLGRLLPGHIEVQVLQALLESEASEQASRMTAMDNATNNATDMIASLTLQYNRARQAYITKEIVEIVSGSESLNS</sequence>
<dbReference type="PIRSF" id="PIRSF039089">
    <property type="entry name" value="ATP_synthase_gamma"/>
    <property type="match status" value="1"/>
</dbReference>
<dbReference type="Pfam" id="PF00231">
    <property type="entry name" value="ATP-synt"/>
    <property type="match status" value="1"/>
</dbReference>
<reference evidence="12 13" key="1">
    <citation type="submission" date="2019-08" db="EMBL/GenBank/DDBJ databases">
        <title>Bradymonadales sp. TMQ4.</title>
        <authorList>
            <person name="Liang Q."/>
        </authorList>
    </citation>
    <scope>NUCLEOTIDE SEQUENCE [LARGE SCALE GENOMIC DNA]</scope>
    <source>
        <strain evidence="12 13">TMQ4</strain>
    </source>
</reference>
<keyword evidence="8 11" id="KW-0139">CF(1)</keyword>
<evidence type="ECO:0000256" key="11">
    <source>
        <dbReference type="HAMAP-Rule" id="MF_00815"/>
    </source>
</evidence>
<dbReference type="RefSeq" id="WP_146982791.1">
    <property type="nucleotide sequence ID" value="NZ_VOSM01000011.1"/>
</dbReference>
<dbReference type="GO" id="GO:0046933">
    <property type="term" value="F:proton-transporting ATP synthase activity, rotational mechanism"/>
    <property type="evidence" value="ECO:0007669"/>
    <property type="project" value="UniProtKB-UniRule"/>
</dbReference>
<dbReference type="GO" id="GO:0005524">
    <property type="term" value="F:ATP binding"/>
    <property type="evidence" value="ECO:0007669"/>
    <property type="project" value="UniProtKB-UniRule"/>
</dbReference>
<protein>
    <recommendedName>
        <fullName evidence="11">ATP synthase gamma chain</fullName>
    </recommendedName>
    <alternativeName>
        <fullName evidence="11">ATP synthase F1 sector gamma subunit</fullName>
    </alternativeName>
    <alternativeName>
        <fullName evidence="11">F-ATPase gamma subunit</fullName>
    </alternativeName>
</protein>
<dbReference type="Proteomes" id="UP000321412">
    <property type="component" value="Unassembled WGS sequence"/>
</dbReference>
<dbReference type="Gene3D" id="1.10.287.80">
    <property type="entry name" value="ATP synthase, gamma subunit, helix hairpin domain"/>
    <property type="match status" value="1"/>
</dbReference>
<organism evidence="12 13">
    <name type="scientific">Lujinxingia vulgaris</name>
    <dbReference type="NCBI Taxonomy" id="2600176"/>
    <lineage>
        <taxon>Bacteria</taxon>
        <taxon>Deltaproteobacteria</taxon>
        <taxon>Bradymonadales</taxon>
        <taxon>Lujinxingiaceae</taxon>
        <taxon>Lujinxingia</taxon>
    </lineage>
</organism>
<evidence type="ECO:0000256" key="9">
    <source>
        <dbReference type="ARBA" id="ARBA00023310"/>
    </source>
</evidence>
<comment type="subunit">
    <text evidence="11">F-type ATPases have 2 components, CF(1) - the catalytic core - and CF(0) - the membrane proton channel. CF(1) has five subunits: alpha(3), beta(3), gamma(1), delta(1), epsilon(1). CF(0) has three main subunits: a, b and c.</text>
</comment>
<dbReference type="FunFam" id="1.10.287.80:FF:000003">
    <property type="entry name" value="ATP synthase gamma chain, chloroplastic"/>
    <property type="match status" value="1"/>
</dbReference>
<evidence type="ECO:0000256" key="7">
    <source>
        <dbReference type="ARBA" id="ARBA00023136"/>
    </source>
</evidence>
<keyword evidence="13" id="KW-1185">Reference proteome</keyword>
<dbReference type="PRINTS" id="PR00126">
    <property type="entry name" value="ATPASEGAMMA"/>
</dbReference>
<dbReference type="GO" id="GO:0009579">
    <property type="term" value="C:thylakoid"/>
    <property type="evidence" value="ECO:0007669"/>
    <property type="project" value="UniProtKB-SubCell"/>
</dbReference>
<dbReference type="GO" id="GO:0045259">
    <property type="term" value="C:proton-transporting ATP synthase complex"/>
    <property type="evidence" value="ECO:0007669"/>
    <property type="project" value="UniProtKB-KW"/>
</dbReference>
<dbReference type="PANTHER" id="PTHR11693">
    <property type="entry name" value="ATP SYNTHASE GAMMA CHAIN"/>
    <property type="match status" value="1"/>
</dbReference>
<keyword evidence="9 11" id="KW-0066">ATP synthesis</keyword>
<evidence type="ECO:0000256" key="4">
    <source>
        <dbReference type="ARBA" id="ARBA00022448"/>
    </source>
</evidence>
<dbReference type="PANTHER" id="PTHR11693:SF22">
    <property type="entry name" value="ATP SYNTHASE SUBUNIT GAMMA, MITOCHONDRIAL"/>
    <property type="match status" value="1"/>
</dbReference>
<proteinExistence type="inferred from homology"/>
<evidence type="ECO:0000256" key="3">
    <source>
        <dbReference type="ARBA" id="ARBA00007681"/>
    </source>
</evidence>
<dbReference type="Gene3D" id="3.40.1380.10">
    <property type="match status" value="1"/>
</dbReference>
<accession>A0A5C6X5T0</accession>
<comment type="function">
    <text evidence="1 11">Produces ATP from ADP in the presence of a proton gradient across the membrane. The gamma chain is believed to be important in regulating ATPase activity and the flow of protons through the CF(0) complex.</text>
</comment>
<dbReference type="SUPFAM" id="SSF52943">
    <property type="entry name" value="ATP synthase (F1-ATPase), gamma subunit"/>
    <property type="match status" value="1"/>
</dbReference>
<evidence type="ECO:0000256" key="8">
    <source>
        <dbReference type="ARBA" id="ARBA00023196"/>
    </source>
</evidence>
<keyword evidence="4 11" id="KW-0813">Transport</keyword>
<dbReference type="GO" id="GO:0042777">
    <property type="term" value="P:proton motive force-driven plasma membrane ATP synthesis"/>
    <property type="evidence" value="ECO:0007669"/>
    <property type="project" value="UniProtKB-UniRule"/>
</dbReference>
<evidence type="ECO:0000313" key="13">
    <source>
        <dbReference type="Proteomes" id="UP000321412"/>
    </source>
</evidence>
<comment type="caution">
    <text evidence="12">The sequence shown here is derived from an EMBL/GenBank/DDBJ whole genome shotgun (WGS) entry which is preliminary data.</text>
</comment>
<name>A0A5C6X5T0_9DELT</name>
<keyword evidence="5 11" id="KW-0375">Hydrogen ion transport</keyword>
<dbReference type="CDD" id="cd12151">
    <property type="entry name" value="F1-ATPase_gamma"/>
    <property type="match status" value="1"/>
</dbReference>
<evidence type="ECO:0000256" key="5">
    <source>
        <dbReference type="ARBA" id="ARBA00022781"/>
    </source>
</evidence>
<comment type="subcellular location">
    <subcellularLocation>
        <location evidence="11">Cell membrane</location>
        <topology evidence="11">Peripheral membrane protein</topology>
    </subcellularLocation>
    <subcellularLocation>
        <location evidence="2">Membrane</location>
        <topology evidence="2">Peripheral membrane protein</topology>
    </subcellularLocation>
    <subcellularLocation>
        <location evidence="10">Thylakoid</location>
    </subcellularLocation>
</comment>
<gene>
    <name evidence="11 12" type="primary">atpG</name>
    <name evidence="12" type="ORF">FRC98_17865</name>
</gene>
<evidence type="ECO:0000256" key="2">
    <source>
        <dbReference type="ARBA" id="ARBA00004170"/>
    </source>
</evidence>
<keyword evidence="6 11" id="KW-0406">Ion transport</keyword>
<evidence type="ECO:0000313" key="12">
    <source>
        <dbReference type="EMBL" id="TXD34987.1"/>
    </source>
</evidence>
<evidence type="ECO:0000256" key="10">
    <source>
        <dbReference type="ARBA" id="ARBA00060385"/>
    </source>
</evidence>
<evidence type="ECO:0000256" key="6">
    <source>
        <dbReference type="ARBA" id="ARBA00023065"/>
    </source>
</evidence>
<dbReference type="InterPro" id="IPR000131">
    <property type="entry name" value="ATP_synth_F1_gsu"/>
</dbReference>
<keyword evidence="7 11" id="KW-0472">Membrane</keyword>
<dbReference type="NCBIfam" id="TIGR01146">
    <property type="entry name" value="ATPsyn_F1gamma"/>
    <property type="match status" value="1"/>
</dbReference>
<evidence type="ECO:0000256" key="1">
    <source>
        <dbReference type="ARBA" id="ARBA00003456"/>
    </source>
</evidence>
<comment type="similarity">
    <text evidence="3 11">Belongs to the ATPase gamma chain family.</text>
</comment>